<dbReference type="CDD" id="cd11593">
    <property type="entry name" value="Agmatinase-like_2"/>
    <property type="match status" value="1"/>
</dbReference>
<comment type="caution">
    <text evidence="5">The sequence shown here is derived from an EMBL/GenBank/DDBJ whole genome shotgun (WGS) entry which is preliminary data.</text>
</comment>
<dbReference type="PANTHER" id="PTHR11358">
    <property type="entry name" value="ARGINASE/AGMATINASE"/>
    <property type="match status" value="1"/>
</dbReference>
<dbReference type="Proteomes" id="UP000658258">
    <property type="component" value="Unassembled WGS sequence"/>
</dbReference>
<dbReference type="PROSITE" id="PS51409">
    <property type="entry name" value="ARGINASE_2"/>
    <property type="match status" value="1"/>
</dbReference>
<dbReference type="SUPFAM" id="SSF52768">
    <property type="entry name" value="Arginase/deacetylase"/>
    <property type="match status" value="1"/>
</dbReference>
<organism evidence="5 6">
    <name type="scientific">Roseivirga thermotolerans</name>
    <dbReference type="NCBI Taxonomy" id="1758176"/>
    <lineage>
        <taxon>Bacteria</taxon>
        <taxon>Pseudomonadati</taxon>
        <taxon>Bacteroidota</taxon>
        <taxon>Cytophagia</taxon>
        <taxon>Cytophagales</taxon>
        <taxon>Roseivirgaceae</taxon>
        <taxon>Roseivirga</taxon>
    </lineage>
</organism>
<proteinExistence type="inferred from homology"/>
<dbReference type="InterPro" id="IPR020855">
    <property type="entry name" value="Ureohydrolase_Mn_BS"/>
</dbReference>
<evidence type="ECO:0000313" key="6">
    <source>
        <dbReference type="Proteomes" id="UP000658258"/>
    </source>
</evidence>
<sequence length="274" mass="30262">MFAMSLNPTRIHQLSPGDIALVGLPYDENSSFLKGPALAPQLIVDAINSDSANFYTESLIQIADIPHLKWCGETSLSDYWAIEKTIDSILAKGAIPFSLGGDHSITYPIVKAMAKKYAQLSILHFDAHGDLYDVLDGNKLSHACPFARIMENQYAQQLTQIGIRTMTQHQKEQADRFGVTVNTMKDRHQLKGLNLEGPVYLSFDLDVLDPAYAPGVSHHEPGGYSTREVLDIIQSLELEIVGLDVVEYNPKRDLNGVTGMVAAKIVKELIEKVL</sequence>
<evidence type="ECO:0000256" key="4">
    <source>
        <dbReference type="RuleBase" id="RU003684"/>
    </source>
</evidence>
<name>A0ABQ3I8W8_9BACT</name>
<dbReference type="PROSITE" id="PS01053">
    <property type="entry name" value="ARGINASE_1"/>
    <property type="match status" value="1"/>
</dbReference>
<evidence type="ECO:0000313" key="5">
    <source>
        <dbReference type="EMBL" id="GHE60895.1"/>
    </source>
</evidence>
<dbReference type="PANTHER" id="PTHR11358:SF26">
    <property type="entry name" value="GUANIDINO ACID HYDROLASE, MITOCHONDRIAL"/>
    <property type="match status" value="1"/>
</dbReference>
<keyword evidence="6" id="KW-1185">Reference proteome</keyword>
<keyword evidence="2" id="KW-0479">Metal-binding</keyword>
<evidence type="ECO:0000256" key="2">
    <source>
        <dbReference type="ARBA" id="ARBA00022723"/>
    </source>
</evidence>
<accession>A0ABQ3I8W8</accession>
<keyword evidence="3 4" id="KW-0378">Hydrolase</keyword>
<protein>
    <submittedName>
        <fullName evidence="5">Arginase</fullName>
    </submittedName>
</protein>
<gene>
    <name evidence="5" type="ORF">GCM10011340_14750</name>
</gene>
<evidence type="ECO:0000256" key="3">
    <source>
        <dbReference type="ARBA" id="ARBA00022801"/>
    </source>
</evidence>
<dbReference type="NCBIfam" id="TIGR01230">
    <property type="entry name" value="agmatinase"/>
    <property type="match status" value="1"/>
</dbReference>
<reference evidence="6" key="1">
    <citation type="journal article" date="2019" name="Int. J. Syst. Evol. Microbiol.">
        <title>The Global Catalogue of Microorganisms (GCM) 10K type strain sequencing project: providing services to taxonomists for standard genome sequencing and annotation.</title>
        <authorList>
            <consortium name="The Broad Institute Genomics Platform"/>
            <consortium name="The Broad Institute Genome Sequencing Center for Infectious Disease"/>
            <person name="Wu L."/>
            <person name="Ma J."/>
        </authorList>
    </citation>
    <scope>NUCLEOTIDE SEQUENCE [LARGE SCALE GENOMIC DNA]</scope>
    <source>
        <strain evidence="6">CGMCC 1.15111</strain>
    </source>
</reference>
<dbReference type="Gene3D" id="3.40.800.10">
    <property type="entry name" value="Ureohydrolase domain"/>
    <property type="match status" value="1"/>
</dbReference>
<dbReference type="PIRSF" id="PIRSF036979">
    <property type="entry name" value="Arginase"/>
    <property type="match status" value="1"/>
</dbReference>
<dbReference type="InterPro" id="IPR005925">
    <property type="entry name" value="Agmatinase-rel"/>
</dbReference>
<dbReference type="EMBL" id="BNAG01000002">
    <property type="protein sequence ID" value="GHE60895.1"/>
    <property type="molecule type" value="Genomic_DNA"/>
</dbReference>
<dbReference type="Pfam" id="PF00491">
    <property type="entry name" value="Arginase"/>
    <property type="match status" value="1"/>
</dbReference>
<comment type="similarity">
    <text evidence="1">Belongs to the arginase family. Agmatinase subfamily.</text>
</comment>
<dbReference type="InterPro" id="IPR023696">
    <property type="entry name" value="Ureohydrolase_dom_sf"/>
</dbReference>
<evidence type="ECO:0000256" key="1">
    <source>
        <dbReference type="ARBA" id="ARBA00009227"/>
    </source>
</evidence>
<dbReference type="InterPro" id="IPR006035">
    <property type="entry name" value="Ureohydrolase"/>
</dbReference>